<dbReference type="InterPro" id="IPR019540">
    <property type="entry name" value="PtdIno-glycan_biosynth_class_S"/>
</dbReference>
<evidence type="ECO:0000256" key="1">
    <source>
        <dbReference type="ARBA" id="ARBA00004477"/>
    </source>
</evidence>
<proteinExistence type="inferred from homology"/>
<accession>A0AAN9Y6Q3</accession>
<keyword evidence="9" id="KW-0325">Glycoprotein</keyword>
<comment type="similarity">
    <text evidence="3">Belongs to the PIGS family.</text>
</comment>
<dbReference type="EMBL" id="JBBCAQ010000019">
    <property type="protein sequence ID" value="KAK7595155.1"/>
    <property type="molecule type" value="Genomic_DNA"/>
</dbReference>
<evidence type="ECO:0000256" key="6">
    <source>
        <dbReference type="ARBA" id="ARBA00022824"/>
    </source>
</evidence>
<dbReference type="PANTHER" id="PTHR21072">
    <property type="entry name" value="GPI TRANSAMIDASE COMPONENT PIG-S"/>
    <property type="match status" value="1"/>
</dbReference>
<evidence type="ECO:0000256" key="10">
    <source>
        <dbReference type="SAM" id="Phobius"/>
    </source>
</evidence>
<evidence type="ECO:0000256" key="2">
    <source>
        <dbReference type="ARBA" id="ARBA00004687"/>
    </source>
</evidence>
<evidence type="ECO:0008006" key="13">
    <source>
        <dbReference type="Google" id="ProtNLM"/>
    </source>
</evidence>
<keyword evidence="12" id="KW-1185">Reference proteome</keyword>
<comment type="subcellular location">
    <subcellularLocation>
        <location evidence="1">Endoplasmic reticulum membrane</location>
        <topology evidence="1">Multi-pass membrane protein</topology>
    </subcellularLocation>
</comment>
<evidence type="ECO:0000313" key="11">
    <source>
        <dbReference type="EMBL" id="KAK7595155.1"/>
    </source>
</evidence>
<keyword evidence="4" id="KW-0337">GPI-anchor biosynthesis</keyword>
<name>A0AAN9Y6Q3_9HEMI</name>
<evidence type="ECO:0000256" key="8">
    <source>
        <dbReference type="ARBA" id="ARBA00023136"/>
    </source>
</evidence>
<keyword evidence="5 10" id="KW-0812">Transmembrane</keyword>
<evidence type="ECO:0000256" key="4">
    <source>
        <dbReference type="ARBA" id="ARBA00022502"/>
    </source>
</evidence>
<protein>
    <recommendedName>
        <fullName evidence="13">GPI transamidase component PIG-S</fullName>
    </recommendedName>
</protein>
<keyword evidence="7 10" id="KW-1133">Transmembrane helix</keyword>
<dbReference type="AlphaFoldDB" id="A0AAN9Y6Q3"/>
<comment type="pathway">
    <text evidence="2">Glycolipid biosynthesis; glycosylphosphatidylinositol-anchor biosynthesis.</text>
</comment>
<evidence type="ECO:0000256" key="5">
    <source>
        <dbReference type="ARBA" id="ARBA00022692"/>
    </source>
</evidence>
<gene>
    <name evidence="11" type="ORF">V9T40_001588</name>
</gene>
<dbReference type="GO" id="GO:0042765">
    <property type="term" value="C:GPI-anchor transamidase complex"/>
    <property type="evidence" value="ECO:0007669"/>
    <property type="project" value="InterPro"/>
</dbReference>
<dbReference type="PANTHER" id="PTHR21072:SF13">
    <property type="entry name" value="GPI TRANSAMIDASE COMPONENT PIG-S"/>
    <property type="match status" value="1"/>
</dbReference>
<evidence type="ECO:0000256" key="9">
    <source>
        <dbReference type="ARBA" id="ARBA00023180"/>
    </source>
</evidence>
<organism evidence="11 12">
    <name type="scientific">Parthenolecanium corni</name>
    <dbReference type="NCBI Taxonomy" id="536013"/>
    <lineage>
        <taxon>Eukaryota</taxon>
        <taxon>Metazoa</taxon>
        <taxon>Ecdysozoa</taxon>
        <taxon>Arthropoda</taxon>
        <taxon>Hexapoda</taxon>
        <taxon>Insecta</taxon>
        <taxon>Pterygota</taxon>
        <taxon>Neoptera</taxon>
        <taxon>Paraneoptera</taxon>
        <taxon>Hemiptera</taxon>
        <taxon>Sternorrhyncha</taxon>
        <taxon>Coccoidea</taxon>
        <taxon>Coccidae</taxon>
        <taxon>Parthenolecanium</taxon>
    </lineage>
</organism>
<dbReference type="Proteomes" id="UP001367676">
    <property type="component" value="Unassembled WGS sequence"/>
</dbReference>
<evidence type="ECO:0000256" key="3">
    <source>
        <dbReference type="ARBA" id="ARBA00005316"/>
    </source>
</evidence>
<keyword evidence="6" id="KW-0256">Endoplasmic reticulum</keyword>
<feature type="transmembrane region" description="Helical" evidence="10">
    <location>
        <begin position="468"/>
        <end position="493"/>
    </location>
</feature>
<keyword evidence="8 10" id="KW-0472">Membrane</keyword>
<comment type="caution">
    <text evidence="11">The sequence shown here is derived from an EMBL/GenBank/DDBJ whole genome shotgun (WGS) entry which is preliminary data.</text>
</comment>
<sequence length="507" mass="58425">MWAALSFVVILIILGVPLWWKMTEVERSFFPYSEIAELHSRNIIFPLHIDVKTSSISAENLVNDLENLFIQSSLFKVNLSISTSSSFLNKSVIELEKMTEFHPHQPGYYQIVQIESAFIESKIAIGKHRTIYITSNCGAQDIHKFFREIILNEKLLLDSVKTVISPGVMSENTHYLRKVRPSPKYDVIFSVVNPQPEIINFQWDNKHYIERYFRPFLQKLLLLSDFRVKSQWLYLLDWHQIPKKGKDRFELNHLQIPHIITPLEKKIGSGVAQNPCINFVLFVTKCEYAPTVFINENEKTSNAILSARWGGVQLVNPNVTNCQDHVPMTVNPWTVMQVFLVQFKILLGLNDWSSRTDVLLKQDFVDIHSWEIDNLYRMRILEQFISSRITLTSLSQLLGEISNIVITDEVGDAVLKSVNDISSTLQALSEGNLIEALNFSTQSFVASEFAFTHPSLLALLYFPDDQKYAVYIPLYLPVMIPVLLSLKNIFAWLKKKRANKKEKAKND</sequence>
<evidence type="ECO:0000313" key="12">
    <source>
        <dbReference type="Proteomes" id="UP001367676"/>
    </source>
</evidence>
<evidence type="ECO:0000256" key="7">
    <source>
        <dbReference type="ARBA" id="ARBA00022989"/>
    </source>
</evidence>
<dbReference type="Pfam" id="PF10510">
    <property type="entry name" value="PIG-S"/>
    <property type="match status" value="1"/>
</dbReference>
<dbReference type="GO" id="GO:0016255">
    <property type="term" value="P:attachment of GPI anchor to protein"/>
    <property type="evidence" value="ECO:0007669"/>
    <property type="project" value="InterPro"/>
</dbReference>
<reference evidence="11 12" key="1">
    <citation type="submission" date="2024-03" db="EMBL/GenBank/DDBJ databases">
        <title>Adaptation during the transition from Ophiocordyceps entomopathogen to insect associate is accompanied by gene loss and intensified selection.</title>
        <authorList>
            <person name="Ward C.M."/>
            <person name="Onetto C.A."/>
            <person name="Borneman A.R."/>
        </authorList>
    </citation>
    <scope>NUCLEOTIDE SEQUENCE [LARGE SCALE GENOMIC DNA]</scope>
    <source>
        <strain evidence="11">AWRI1</strain>
        <tissue evidence="11">Single Adult Female</tissue>
    </source>
</reference>
<dbReference type="GO" id="GO:0006506">
    <property type="term" value="P:GPI anchor biosynthetic process"/>
    <property type="evidence" value="ECO:0007669"/>
    <property type="project" value="UniProtKB-KW"/>
</dbReference>